<dbReference type="SUPFAM" id="SSF89796">
    <property type="entry name" value="CoA-transferase family III (CaiB/BaiF)"/>
    <property type="match status" value="2"/>
</dbReference>
<accession>G8RSP3</accession>
<proteinExistence type="predicted"/>
<dbReference type="eggNOG" id="COG1804">
    <property type="taxonomic scope" value="Bacteria"/>
</dbReference>
<dbReference type="Pfam" id="PF02515">
    <property type="entry name" value="CoA_transf_3"/>
    <property type="match status" value="2"/>
</dbReference>
<dbReference type="Gene3D" id="3.40.50.10540">
    <property type="entry name" value="Crotonobetainyl-coa:carnitine coa-transferase, domain 1"/>
    <property type="match status" value="2"/>
</dbReference>
<protein>
    <submittedName>
        <fullName evidence="2">Putative acyl-CoA transferase/carnitine dehydratase</fullName>
    </submittedName>
</protein>
<evidence type="ECO:0000256" key="1">
    <source>
        <dbReference type="ARBA" id="ARBA00022679"/>
    </source>
</evidence>
<dbReference type="Proteomes" id="UP000005442">
    <property type="component" value="Chromosome"/>
</dbReference>
<dbReference type="RefSeq" id="WP_014214313.1">
    <property type="nucleotide sequence ID" value="NC_016604.1"/>
</dbReference>
<dbReference type="InterPro" id="IPR003673">
    <property type="entry name" value="CoA-Trfase_fam_III"/>
</dbReference>
<reference evidence="2 3" key="1">
    <citation type="submission" date="2011-12" db="EMBL/GenBank/DDBJ databases">
        <title>Complete sequence of Mycobacterium rhodesiae NBB3.</title>
        <authorList>
            <consortium name="US DOE Joint Genome Institute"/>
            <person name="Lucas S."/>
            <person name="Han J."/>
            <person name="Lapidus A."/>
            <person name="Cheng J.-F."/>
            <person name="Goodwin L."/>
            <person name="Pitluck S."/>
            <person name="Peters L."/>
            <person name="Mikhailova N."/>
            <person name="Gu W."/>
            <person name="Detter J.C."/>
            <person name="Han C."/>
            <person name="Tapia R."/>
            <person name="Land M."/>
            <person name="Hauser L."/>
            <person name="Kyrpides N."/>
            <person name="Ivanova N."/>
            <person name="Pagani I."/>
            <person name="Mattes T."/>
            <person name="Holmes A."/>
            <person name="Rutledge P."/>
            <person name="Paulsen I."/>
            <person name="Coleman N."/>
            <person name="Woyke T."/>
        </authorList>
    </citation>
    <scope>NUCLEOTIDE SEQUENCE [LARGE SCALE GENOMIC DNA]</scope>
    <source>
        <strain evidence="2 3">NBB3</strain>
    </source>
</reference>
<organism evidence="2 3">
    <name type="scientific">Mycolicibacterium rhodesiae (strain NBB3)</name>
    <name type="common">Mycobacterium rhodesiae</name>
    <dbReference type="NCBI Taxonomy" id="710685"/>
    <lineage>
        <taxon>Bacteria</taxon>
        <taxon>Bacillati</taxon>
        <taxon>Actinomycetota</taxon>
        <taxon>Actinomycetes</taxon>
        <taxon>Mycobacteriales</taxon>
        <taxon>Mycobacteriaceae</taxon>
        <taxon>Mycolicibacterium</taxon>
    </lineage>
</organism>
<keyword evidence="1 2" id="KW-0808">Transferase</keyword>
<gene>
    <name evidence="2" type="ordered locus">MycrhN_6115</name>
</gene>
<dbReference type="GO" id="GO:0008410">
    <property type="term" value="F:CoA-transferase activity"/>
    <property type="evidence" value="ECO:0007669"/>
    <property type="project" value="TreeGrafter"/>
</dbReference>
<dbReference type="InterPro" id="IPR023606">
    <property type="entry name" value="CoA-Trfase_III_dom_1_sf"/>
</dbReference>
<evidence type="ECO:0000313" key="2">
    <source>
        <dbReference type="EMBL" id="AEV76576.1"/>
    </source>
</evidence>
<dbReference type="Gene3D" id="3.30.1540.10">
    <property type="entry name" value="formyl-coa transferase, domain 3"/>
    <property type="match status" value="2"/>
</dbReference>
<dbReference type="STRING" id="710685.MycrhN_6115"/>
<evidence type="ECO:0000313" key="3">
    <source>
        <dbReference type="Proteomes" id="UP000005442"/>
    </source>
</evidence>
<dbReference type="PATRIC" id="fig|710685.3.peg.6142"/>
<dbReference type="AlphaFoldDB" id="G8RSP3"/>
<keyword evidence="3" id="KW-1185">Reference proteome</keyword>
<dbReference type="KEGG" id="mrh:MycrhN_6115"/>
<sequence length="787" mass="83804">MRAEHLPFDGLRVVELSSGIAPGYCGKMFVDAGATVVKVESAEGDPMRSWRARADSRPGALFSFLAAGKKSVAHGESNAEVMSLLAGADVVITGRDGRWDPSEIAAAVPTSAVVVVISPFGDSGPYVDIGLSANEFLLQAMCGSIGGRGWPESEPVQAGGRLGEWFAGSFAAVAAAASVRRARRTGAGETIDLSVYEAMAIAMGSLGAVSASVLGGDAFGTRSLELPSIVPTADGLVGFCTITAQQFQDFLVLIERADLLDDEELATMPGRIARREEFLTMVHDWAADKTTAEIVDSAAAFRIPVSPIATPTTITSIDHYAVRGVFVEAADGARAPRVPYRSPSIPVRPPGAAPAIGADNGRVHWPAAVAAEPAQSPPRLPLAGVRIVDLTAFWAGPMATQVLAALGADVIKVEGVRRPDGMRFAGGRPPSWDRWWEWGPVFQCSNTNKRGITLELSTARGRETALDLIARSDIVIENFSPRVLANFDLEWDVVHSVAPQVTMMRMPAFGLDGPWRDRVGFAQTMEQASGMAWMTGSSEGAPIIPRGLCDPLAGLHASFAAIAALEIRDRTGAGIHVESTMVEAALNVAAEPVLEYTRNGVELRREGNRGPGASPQGVYRCKGDDQWVALAVFDERTWLALAEVIGHSELAVDDTLCDEWARRGRADEIDKLIEGWTSQENPEDVVATLRAHRIPAASVVGAADLLEDEHLTARGFWETVEHPVIGTFKTTGMPFTYAGGQRKWVTTPAPLYGQHTDEVLRDVLGCTPADIASLEEVGAVARRPAGL</sequence>
<dbReference type="EMBL" id="CP003169">
    <property type="protein sequence ID" value="AEV76576.1"/>
    <property type="molecule type" value="Genomic_DNA"/>
</dbReference>
<dbReference type="InterPro" id="IPR044855">
    <property type="entry name" value="CoA-Trfase_III_dom3_sf"/>
</dbReference>
<dbReference type="InterPro" id="IPR050483">
    <property type="entry name" value="CoA-transferase_III_domain"/>
</dbReference>
<dbReference type="HOGENOM" id="CLU_010587_0_1_11"/>
<name>G8RSP3_MYCRN</name>
<dbReference type="PANTHER" id="PTHR48207">
    <property type="entry name" value="SUCCINATE--HYDROXYMETHYLGLUTARATE COA-TRANSFERASE"/>
    <property type="match status" value="1"/>
</dbReference>
<dbReference type="PANTHER" id="PTHR48207:SF3">
    <property type="entry name" value="SUCCINATE--HYDROXYMETHYLGLUTARATE COA-TRANSFERASE"/>
    <property type="match status" value="1"/>
</dbReference>